<dbReference type="SUPFAM" id="SSF52980">
    <property type="entry name" value="Restriction endonuclease-like"/>
    <property type="match status" value="1"/>
</dbReference>
<dbReference type="Pfam" id="PF14520">
    <property type="entry name" value="HHH_5"/>
    <property type="match status" value="1"/>
</dbReference>
<feature type="domain" description="ERCC4" evidence="1">
    <location>
        <begin position="3"/>
        <end position="83"/>
    </location>
</feature>
<dbReference type="GO" id="GO:0003677">
    <property type="term" value="F:DNA binding"/>
    <property type="evidence" value="ECO:0007669"/>
    <property type="project" value="UniProtKB-KW"/>
</dbReference>
<dbReference type="EMBL" id="RHQL01000028">
    <property type="protein sequence ID" value="RRV03816.1"/>
    <property type="molecule type" value="Genomic_DNA"/>
</dbReference>
<dbReference type="RefSeq" id="WP_041110023.1">
    <property type="nucleotide sequence ID" value="NZ_RHQL01000028.1"/>
</dbReference>
<dbReference type="Gene3D" id="3.40.50.10130">
    <property type="match status" value="1"/>
</dbReference>
<accession>A0A3R8VL91</accession>
<name>A0A3R8VL91_9GAMM</name>
<dbReference type="GO" id="GO:0004518">
    <property type="term" value="F:nuclease activity"/>
    <property type="evidence" value="ECO:0007669"/>
    <property type="project" value="InterPro"/>
</dbReference>
<dbReference type="Proteomes" id="UP000276506">
    <property type="component" value="Unassembled WGS sequence"/>
</dbReference>
<dbReference type="AlphaFoldDB" id="A0A3R8VL91"/>
<sequence>MVKLYVDARETPTKIPESLRSLGAEIEVANLEVGDYVVDHETVVLRRTALEFVEGVLEDRIFNQATKARLDFARVVVLIEGDIFSTRVAIRTEAIDSALSQLSIVLGCSVIYHKGPHRAASILYRMAKHSQERRGSECAFRRGKVTPGLGHALFSVEGFASVGPVTSRKLLQHFGSVFNVVNASVADLCLVHGLGPTKAARLHGALRWDLHADGADLEEGASLFAEPAKANDR</sequence>
<reference evidence="2 3" key="1">
    <citation type="submission" date="2018-10" db="EMBL/GenBank/DDBJ databases">
        <title>Transmission dynamics of multidrug resistant bacteria on intensive care unit surfaces.</title>
        <authorList>
            <person name="D'Souza A.W."/>
            <person name="Potter R.F."/>
            <person name="Wallace M."/>
            <person name="Shupe A."/>
            <person name="Patel S."/>
            <person name="Sun S."/>
            <person name="Gul D."/>
            <person name="Kwon J.H."/>
            <person name="Andleeb S."/>
            <person name="Burnham C.-A.D."/>
            <person name="Dantas G."/>
        </authorList>
    </citation>
    <scope>NUCLEOTIDE SEQUENCE [LARGE SCALE GENOMIC DNA]</scope>
    <source>
        <strain evidence="2 3">PX_177</strain>
    </source>
</reference>
<dbReference type="InterPro" id="IPR006166">
    <property type="entry name" value="ERCC4_domain"/>
</dbReference>
<evidence type="ECO:0000313" key="2">
    <source>
        <dbReference type="EMBL" id="RRV03816.1"/>
    </source>
</evidence>
<proteinExistence type="predicted"/>
<dbReference type="SUPFAM" id="SSF47781">
    <property type="entry name" value="RuvA domain 2-like"/>
    <property type="match status" value="1"/>
</dbReference>
<keyword evidence="2" id="KW-0238">DNA-binding</keyword>
<organism evidence="2 3">
    <name type="scientific">Stutzerimonas xanthomarina</name>
    <dbReference type="NCBI Taxonomy" id="271420"/>
    <lineage>
        <taxon>Bacteria</taxon>
        <taxon>Pseudomonadati</taxon>
        <taxon>Pseudomonadota</taxon>
        <taxon>Gammaproteobacteria</taxon>
        <taxon>Pseudomonadales</taxon>
        <taxon>Pseudomonadaceae</taxon>
        <taxon>Stutzerimonas</taxon>
    </lineage>
</organism>
<dbReference type="SMART" id="SM00891">
    <property type="entry name" value="ERCC4"/>
    <property type="match status" value="1"/>
</dbReference>
<dbReference type="Gene3D" id="1.10.150.20">
    <property type="entry name" value="5' to 3' exonuclease, C-terminal subdomain"/>
    <property type="match status" value="1"/>
</dbReference>
<dbReference type="InterPro" id="IPR010994">
    <property type="entry name" value="RuvA_2-like"/>
</dbReference>
<dbReference type="InterPro" id="IPR011335">
    <property type="entry name" value="Restrct_endonuc-II-like"/>
</dbReference>
<dbReference type="Pfam" id="PF02732">
    <property type="entry name" value="ERCC4"/>
    <property type="match status" value="1"/>
</dbReference>
<evidence type="ECO:0000313" key="3">
    <source>
        <dbReference type="Proteomes" id="UP000276506"/>
    </source>
</evidence>
<evidence type="ECO:0000259" key="1">
    <source>
        <dbReference type="SMART" id="SM00891"/>
    </source>
</evidence>
<comment type="caution">
    <text evidence="2">The sequence shown here is derived from an EMBL/GenBank/DDBJ whole genome shotgun (WGS) entry which is preliminary data.</text>
</comment>
<dbReference type="GO" id="GO:0006259">
    <property type="term" value="P:DNA metabolic process"/>
    <property type="evidence" value="ECO:0007669"/>
    <property type="project" value="UniProtKB-ARBA"/>
</dbReference>
<gene>
    <name evidence="2" type="ORF">EGJ28_23265</name>
</gene>
<protein>
    <submittedName>
        <fullName evidence="2">DNA-binding protein</fullName>
    </submittedName>
</protein>